<comment type="caution">
    <text evidence="6">The sequence shown here is derived from an EMBL/GenBank/DDBJ whole genome shotgun (WGS) entry which is preliminary data.</text>
</comment>
<dbReference type="InterPro" id="IPR041698">
    <property type="entry name" value="Methyltransf_25"/>
</dbReference>
<evidence type="ECO:0000256" key="1">
    <source>
        <dbReference type="ARBA" id="ARBA00005179"/>
    </source>
</evidence>
<dbReference type="InterPro" id="IPR029063">
    <property type="entry name" value="SAM-dependent_MTases_sf"/>
</dbReference>
<dbReference type="Pfam" id="PF13649">
    <property type="entry name" value="Methyltransf_25"/>
    <property type="match status" value="1"/>
</dbReference>
<dbReference type="AlphaFoldDB" id="A0A433Q238"/>
<evidence type="ECO:0000256" key="2">
    <source>
        <dbReference type="ARBA" id="ARBA00022679"/>
    </source>
</evidence>
<keyword evidence="6" id="KW-0489">Methyltransferase</keyword>
<accession>A0A433Q238</accession>
<evidence type="ECO:0000256" key="3">
    <source>
        <dbReference type="ARBA" id="ARBA00022691"/>
    </source>
</evidence>
<name>A0A433Q238_9FUNG</name>
<dbReference type="GO" id="GO:0032259">
    <property type="term" value="P:methylation"/>
    <property type="evidence" value="ECO:0007669"/>
    <property type="project" value="UniProtKB-KW"/>
</dbReference>
<keyword evidence="3" id="KW-0949">S-adenosyl-L-methionine</keyword>
<comment type="pathway">
    <text evidence="1">Secondary metabolite biosynthesis.</text>
</comment>
<dbReference type="PANTHER" id="PTHR35897:SF1">
    <property type="entry name" value="METHYLTRANSFERASE AUSD"/>
    <property type="match status" value="1"/>
</dbReference>
<protein>
    <submittedName>
        <fullName evidence="6">S-adenosyl-L-methionine-dependent methyltransferase</fullName>
    </submittedName>
</protein>
<gene>
    <name evidence="6" type="ORF">BC938DRAFT_474690</name>
</gene>
<dbReference type="Gene3D" id="3.40.50.150">
    <property type="entry name" value="Vaccinia Virus protein VP39"/>
    <property type="match status" value="1"/>
</dbReference>
<dbReference type="Proteomes" id="UP000274822">
    <property type="component" value="Unassembled WGS sequence"/>
</dbReference>
<dbReference type="PANTHER" id="PTHR35897">
    <property type="entry name" value="METHYLTRANSFERASE AUSD"/>
    <property type="match status" value="1"/>
</dbReference>
<evidence type="ECO:0000313" key="6">
    <source>
        <dbReference type="EMBL" id="RUS23744.1"/>
    </source>
</evidence>
<dbReference type="InterPro" id="IPR051654">
    <property type="entry name" value="Meroterpenoid_MTases"/>
</dbReference>
<keyword evidence="2 6" id="KW-0808">Transferase</keyword>
<organism evidence="6 7">
    <name type="scientific">Jimgerdemannia flammicorona</name>
    <dbReference type="NCBI Taxonomy" id="994334"/>
    <lineage>
        <taxon>Eukaryota</taxon>
        <taxon>Fungi</taxon>
        <taxon>Fungi incertae sedis</taxon>
        <taxon>Mucoromycota</taxon>
        <taxon>Mucoromycotina</taxon>
        <taxon>Endogonomycetes</taxon>
        <taxon>Endogonales</taxon>
        <taxon>Endogonaceae</taxon>
        <taxon>Jimgerdemannia</taxon>
    </lineage>
</organism>
<dbReference type="EMBL" id="RBNJ01018722">
    <property type="protein sequence ID" value="RUS23744.1"/>
    <property type="molecule type" value="Genomic_DNA"/>
</dbReference>
<proteinExistence type="inferred from homology"/>
<evidence type="ECO:0000259" key="5">
    <source>
        <dbReference type="Pfam" id="PF13649"/>
    </source>
</evidence>
<feature type="domain" description="Methyltransferase" evidence="5">
    <location>
        <begin position="87"/>
        <end position="190"/>
    </location>
</feature>
<dbReference type="GO" id="GO:0008168">
    <property type="term" value="F:methyltransferase activity"/>
    <property type="evidence" value="ECO:0007669"/>
    <property type="project" value="UniProtKB-KW"/>
</dbReference>
<evidence type="ECO:0000256" key="4">
    <source>
        <dbReference type="ARBA" id="ARBA00038314"/>
    </source>
</evidence>
<evidence type="ECO:0000313" key="7">
    <source>
        <dbReference type="Proteomes" id="UP000274822"/>
    </source>
</evidence>
<keyword evidence="7" id="KW-1185">Reference proteome</keyword>
<dbReference type="CDD" id="cd02440">
    <property type="entry name" value="AdoMet_MTases"/>
    <property type="match status" value="1"/>
</dbReference>
<sequence length="257" mass="29047">MSLSFTDPQPILGPATANLYTKYVRITDETELRAHILRVRAILDNNPCDYRCIKEFRFAQPRLLERPIYSIILSQRLSDPSTPRPLLDIGCCTGTDLRQLVVDGYPASELVGIDQYALFVDAGYELFRDRKTCGVRFVIGNALEEGFPRGTRLEGERFEVVHAGSVVHLLDRKQIRNFVKGVRELVRPGGWFVGGHMGASETKDFVEVSGLRHLEAPAEFKRILEEEGFVEVVVNAENRGVREGVHTMWVDFVAKVQ</sequence>
<reference evidence="6 7" key="1">
    <citation type="journal article" date="2018" name="New Phytol.">
        <title>Phylogenomics of Endogonaceae and evolution of mycorrhizas within Mucoromycota.</title>
        <authorList>
            <person name="Chang Y."/>
            <person name="Desiro A."/>
            <person name="Na H."/>
            <person name="Sandor L."/>
            <person name="Lipzen A."/>
            <person name="Clum A."/>
            <person name="Barry K."/>
            <person name="Grigoriev I.V."/>
            <person name="Martin F.M."/>
            <person name="Stajich J.E."/>
            <person name="Smith M.E."/>
            <person name="Bonito G."/>
            <person name="Spatafora J.W."/>
        </authorList>
    </citation>
    <scope>NUCLEOTIDE SEQUENCE [LARGE SCALE GENOMIC DNA]</scope>
    <source>
        <strain evidence="6 7">AD002</strain>
    </source>
</reference>
<comment type="similarity">
    <text evidence="4">Belongs to the class I-like SAM-binding methyltransferase superfamily.</text>
</comment>
<dbReference type="SUPFAM" id="SSF53335">
    <property type="entry name" value="S-adenosyl-L-methionine-dependent methyltransferases"/>
    <property type="match status" value="1"/>
</dbReference>